<proteinExistence type="predicted"/>
<feature type="compositionally biased region" description="Low complexity" evidence="1">
    <location>
        <begin position="176"/>
        <end position="188"/>
    </location>
</feature>
<feature type="compositionally biased region" description="Low complexity" evidence="1">
    <location>
        <begin position="222"/>
        <end position="234"/>
    </location>
</feature>
<sequence length="251" mass="27031">MPIHQHGYEHDGGMLYPTSSTQGSHHHSPSDHYSPSPPSSYHPTIANMNSTPTPTFTKSNLHTPPPSTTYQSSSYQSPPYATSPQQGSYPYSACPTFLIRLGKWECPMPITFLREPHASQHAASGQSFQFSFQSQQSYSHHSNSPPPVDKNNAPFQSQHRSKYPAQRSGNSRPPTASGSSSQHAFSSSGHGGNRNGGWERTGVIPFPQPPPHNTRMGGRPQSSSRLVLGSPSSRSGGGGAFDEPPAGDPPF</sequence>
<name>A0A5C3LTQ9_9AGAR</name>
<feature type="region of interest" description="Disordered" evidence="1">
    <location>
        <begin position="1"/>
        <end position="87"/>
    </location>
</feature>
<evidence type="ECO:0000313" key="2">
    <source>
        <dbReference type="EMBL" id="TFK35957.1"/>
    </source>
</evidence>
<feature type="region of interest" description="Disordered" evidence="1">
    <location>
        <begin position="131"/>
        <end position="251"/>
    </location>
</feature>
<evidence type="ECO:0000313" key="3">
    <source>
        <dbReference type="Proteomes" id="UP000308652"/>
    </source>
</evidence>
<organism evidence="2 3">
    <name type="scientific">Crucibulum laeve</name>
    <dbReference type="NCBI Taxonomy" id="68775"/>
    <lineage>
        <taxon>Eukaryota</taxon>
        <taxon>Fungi</taxon>
        <taxon>Dikarya</taxon>
        <taxon>Basidiomycota</taxon>
        <taxon>Agaricomycotina</taxon>
        <taxon>Agaricomycetes</taxon>
        <taxon>Agaricomycetidae</taxon>
        <taxon>Agaricales</taxon>
        <taxon>Agaricineae</taxon>
        <taxon>Nidulariaceae</taxon>
        <taxon>Crucibulum</taxon>
    </lineage>
</organism>
<dbReference type="AlphaFoldDB" id="A0A5C3LTQ9"/>
<feature type="compositionally biased region" description="Basic and acidic residues" evidence="1">
    <location>
        <begin position="1"/>
        <end position="12"/>
    </location>
</feature>
<reference evidence="2 3" key="1">
    <citation type="journal article" date="2019" name="Nat. Ecol. Evol.">
        <title>Megaphylogeny resolves global patterns of mushroom evolution.</title>
        <authorList>
            <person name="Varga T."/>
            <person name="Krizsan K."/>
            <person name="Foldi C."/>
            <person name="Dima B."/>
            <person name="Sanchez-Garcia M."/>
            <person name="Sanchez-Ramirez S."/>
            <person name="Szollosi G.J."/>
            <person name="Szarkandi J.G."/>
            <person name="Papp V."/>
            <person name="Albert L."/>
            <person name="Andreopoulos W."/>
            <person name="Angelini C."/>
            <person name="Antonin V."/>
            <person name="Barry K.W."/>
            <person name="Bougher N.L."/>
            <person name="Buchanan P."/>
            <person name="Buyck B."/>
            <person name="Bense V."/>
            <person name="Catcheside P."/>
            <person name="Chovatia M."/>
            <person name="Cooper J."/>
            <person name="Damon W."/>
            <person name="Desjardin D."/>
            <person name="Finy P."/>
            <person name="Geml J."/>
            <person name="Haridas S."/>
            <person name="Hughes K."/>
            <person name="Justo A."/>
            <person name="Karasinski D."/>
            <person name="Kautmanova I."/>
            <person name="Kiss B."/>
            <person name="Kocsube S."/>
            <person name="Kotiranta H."/>
            <person name="LaButti K.M."/>
            <person name="Lechner B.E."/>
            <person name="Liimatainen K."/>
            <person name="Lipzen A."/>
            <person name="Lukacs Z."/>
            <person name="Mihaltcheva S."/>
            <person name="Morgado L.N."/>
            <person name="Niskanen T."/>
            <person name="Noordeloos M.E."/>
            <person name="Ohm R.A."/>
            <person name="Ortiz-Santana B."/>
            <person name="Ovrebo C."/>
            <person name="Racz N."/>
            <person name="Riley R."/>
            <person name="Savchenko A."/>
            <person name="Shiryaev A."/>
            <person name="Soop K."/>
            <person name="Spirin V."/>
            <person name="Szebenyi C."/>
            <person name="Tomsovsky M."/>
            <person name="Tulloss R.E."/>
            <person name="Uehling J."/>
            <person name="Grigoriev I.V."/>
            <person name="Vagvolgyi C."/>
            <person name="Papp T."/>
            <person name="Martin F.M."/>
            <person name="Miettinen O."/>
            <person name="Hibbett D.S."/>
            <person name="Nagy L.G."/>
        </authorList>
    </citation>
    <scope>NUCLEOTIDE SEQUENCE [LARGE SCALE GENOMIC DNA]</scope>
    <source>
        <strain evidence="2 3">CBS 166.37</strain>
    </source>
</reference>
<evidence type="ECO:0000256" key="1">
    <source>
        <dbReference type="SAM" id="MobiDB-lite"/>
    </source>
</evidence>
<dbReference type="EMBL" id="ML213617">
    <property type="protein sequence ID" value="TFK35957.1"/>
    <property type="molecule type" value="Genomic_DNA"/>
</dbReference>
<dbReference type="Proteomes" id="UP000308652">
    <property type="component" value="Unassembled WGS sequence"/>
</dbReference>
<feature type="compositionally biased region" description="Low complexity" evidence="1">
    <location>
        <begin position="68"/>
        <end position="86"/>
    </location>
</feature>
<accession>A0A5C3LTQ9</accession>
<feature type="compositionally biased region" description="Low complexity" evidence="1">
    <location>
        <begin position="131"/>
        <end position="143"/>
    </location>
</feature>
<feature type="compositionally biased region" description="Polar residues" evidence="1">
    <location>
        <begin position="46"/>
        <end position="62"/>
    </location>
</feature>
<keyword evidence="3" id="KW-1185">Reference proteome</keyword>
<protein>
    <submittedName>
        <fullName evidence="2">Uncharacterized protein</fullName>
    </submittedName>
</protein>
<gene>
    <name evidence="2" type="ORF">BDQ12DRAFT_725503</name>
</gene>